<feature type="region of interest" description="Disordered" evidence="2">
    <location>
        <begin position="200"/>
        <end position="230"/>
    </location>
</feature>
<dbReference type="Proteomes" id="UP000814243">
    <property type="component" value="Unassembled WGS sequence"/>
</dbReference>
<feature type="region of interest" description="Disordered" evidence="2">
    <location>
        <begin position="1713"/>
        <end position="1743"/>
    </location>
</feature>
<evidence type="ECO:0000313" key="3">
    <source>
        <dbReference type="EMBL" id="KAH9632125.1"/>
    </source>
</evidence>
<feature type="compositionally biased region" description="Basic residues" evidence="2">
    <location>
        <begin position="201"/>
        <end position="213"/>
    </location>
</feature>
<evidence type="ECO:0000313" key="4">
    <source>
        <dbReference type="Proteomes" id="UP000814243"/>
    </source>
</evidence>
<keyword evidence="1" id="KW-0175">Coiled coil</keyword>
<proteinExistence type="predicted"/>
<reference evidence="3" key="1">
    <citation type="journal article" date="2021" name="G3 (Bethesda)">
        <title>Genome and transcriptome analysis of the beet armyworm Spodoptera exigua reveals targets for pest control. .</title>
        <authorList>
            <person name="Simon S."/>
            <person name="Breeschoten T."/>
            <person name="Jansen H.J."/>
            <person name="Dirks R.P."/>
            <person name="Schranz M.E."/>
            <person name="Ros V.I.D."/>
        </authorList>
    </citation>
    <scope>NUCLEOTIDE SEQUENCE</scope>
    <source>
        <strain evidence="3">TB_SE_WUR_2020</strain>
    </source>
</reference>
<accession>A0A922M8C2</accession>
<evidence type="ECO:0000256" key="1">
    <source>
        <dbReference type="SAM" id="Coils"/>
    </source>
</evidence>
<protein>
    <submittedName>
        <fullName evidence="3">Uncharacterized protein</fullName>
    </submittedName>
</protein>
<sequence length="1960" mass="221443">MLDSKTMSSYDQKDELRYSNERKESCFVKDLNITVYKKNYKQIKTNPQPSFIYHTSRLYRFKKQKNVRRHSSLHKRNDCRKSCKSYAVNKENKYKSNLFQSKWVVNMVFERPFNRALGPFNNPNKSICNIYRCQVTGPDNKCCCSCDSDAIFQVMKGLYSCYKKKNCLNCSCILCGDQKLQDEMRTNNDRPSEKFASLLTRSKRKSEAKRKSRQSATHGIPPQGDQTQSKIDFPGLALNLFGKPSRKSVIPLDKKTSTKEVLIKVKEPVDTLQDAKLAKDLTPSHRKYLKHREKLLRSLVKNDLPLPVGRTESEKKLIETVRNNLGLPPDPETLPEIEDKALMNASNTTILEGKPPNKMNNAISAGDPIPEGETLLKKDLMNRLVDHSISKHKIVLEKMRHRQSSGLLTPLQGKSPEQKEKILKDLVTAGLPLPEPRTVSEKYLIDRIKNKPVLALKQNTSSVSTALETMTPTEKEIILKRLKDAGLPFPENNRKPKDLEVKIRTDRTAGIIKLLEGKTPEEKKKILHALIAAGTSADKSKKTSFDEMLPIKKPSQESPEKMHVIALKRSQLLKPLEGKSKAEKKKIVKSLVIAGVPLPEGKTPSEKSLIHTVKAEMGIPPVRKQSSHKSVILKARAEGLFSTITGKPHAEKVRILKGLAKYSLPLPEGKTLSEKELIKKIKNDSNWLTKMMRFKNGRSKKKSYETKNKPRMRLSQNYQAVINTTMCERGCGCDKRKIKFKDNHTEFRMDFPNVPDFCGCPGECNPGGKRGYFVDSKGIKIIVGSAAGAPSILRENINQIMQNGLSSKPYSCDVDRAYSKCFNVSKSICFINDPCNSCGNGSSKTPCYRRAKKCVGLKVHKKHLQKTARNEKNVRRLKSESKSGSSVSILVINSETSLSLGTSGSNSMETISVTCSEEFINQYEDKKKKNICAINPQLEYAVFRLSEEKNRFVNKSTNFTRPRGVTGNIIVINRFSKKINISKLLDKVLARKRFTEASSLFVVVPTSDKECIKVVDSTSACSMDTPLVAKSDTMTATSPIHEPQVCGKGKKFYMQEVLSTTRDTEKAVQKDSLRVLKYVNMKMRNKCYKRPKWCRYSNMDKIFKTNTPALPLVPCISSHGRSSIRRRCKRKYRRPSSVSINERLNKYNYIPKPCQCNSTGFDLGSYQAAKVTVDRSYSGSLDNMRRRRSLNRCSRRKARRRQSSSSSCSSTSDEREKNNKTTKRSVRIAEGGINSIKQGIKGVISKSGIPKAIQESISSTLERRGIIKKKKRVCDSMEDLCKPINERMSCSETSSDESESSDDSDVCEKPCPRRETQCSKKKIICTKPIKRKCGCAVIEGNGCACIEHYRYGGPRPGPTPWTWSRGMATDLRGPAIIHARKICEYRRVLCGKNIDSCCCLIKEHNCCNSTKFYVTCPCGEHSHPISYPDGCCPKKPFHNVGTVTDVMGSDIFRLELRFCPADPTDDTKKKKKCKKYKGCVCKDLVDKGAVPKPPKCSDDCTRIPKPVKKKKCINKLKNSDPCWELAKLQNIINEPRKNVCCQTEPCVTARISKFFANMGKSLSRRKASVPCYPSDEVVAIAPSARESVSKTGSEPHVWKNPIFCKCEPLCKCVECKSLNPKRPEGSEVKYSPPCTPKKMCECKPFCQCLACTLSMSKPPECSCECKPSSQTYIPAQRGICVCNPNCASCECMQCFCRKYTKCKKKSVTLIDPKEAPPSCAPEEPAPEPKPVPEPEPEPEPKPELEPRIQIVELPPEYLPEGQVYETIGPSCAWIKDTEALLKIRSELTLTSSGFKASKTKRLPPKPPEPEIELDFAQAIRYFAMLNPDRFRELMIQERYRRAQEEKKRQEYLDEMKQELERLEKEAQKRKEYEDKILRYLERILGKRLLGVLKKIKDSFTANEEKELDNIQDIIPLEDVVYTDRAAEADLDPEFWYPEGFKLTIGVFGGATPGNPNPSCR</sequence>
<gene>
    <name evidence="3" type="ORF">HF086_002632</name>
</gene>
<feature type="region of interest" description="Disordered" evidence="2">
    <location>
        <begin position="1179"/>
        <end position="1230"/>
    </location>
</feature>
<organism evidence="3 4">
    <name type="scientific">Spodoptera exigua</name>
    <name type="common">Beet armyworm</name>
    <name type="synonym">Noctua fulgens</name>
    <dbReference type="NCBI Taxonomy" id="7107"/>
    <lineage>
        <taxon>Eukaryota</taxon>
        <taxon>Metazoa</taxon>
        <taxon>Ecdysozoa</taxon>
        <taxon>Arthropoda</taxon>
        <taxon>Hexapoda</taxon>
        <taxon>Insecta</taxon>
        <taxon>Pterygota</taxon>
        <taxon>Neoptera</taxon>
        <taxon>Endopterygota</taxon>
        <taxon>Lepidoptera</taxon>
        <taxon>Glossata</taxon>
        <taxon>Ditrysia</taxon>
        <taxon>Noctuoidea</taxon>
        <taxon>Noctuidae</taxon>
        <taxon>Amphipyrinae</taxon>
        <taxon>Spodoptera</taxon>
    </lineage>
</organism>
<feature type="coiled-coil region" evidence="1">
    <location>
        <begin position="1841"/>
        <end position="1882"/>
    </location>
</feature>
<dbReference type="EMBL" id="JACEFF010000728">
    <property type="protein sequence ID" value="KAH9632125.1"/>
    <property type="molecule type" value="Genomic_DNA"/>
</dbReference>
<name>A0A922M8C2_SPOEX</name>
<comment type="caution">
    <text evidence="3">The sequence shown here is derived from an EMBL/GenBank/DDBJ whole genome shotgun (WGS) entry which is preliminary data.</text>
</comment>
<feature type="compositionally biased region" description="Basic residues" evidence="2">
    <location>
        <begin position="1185"/>
        <end position="1202"/>
    </location>
</feature>
<feature type="region of interest" description="Disordered" evidence="2">
    <location>
        <begin position="1291"/>
        <end position="1312"/>
    </location>
</feature>
<evidence type="ECO:0000256" key="2">
    <source>
        <dbReference type="SAM" id="MobiDB-lite"/>
    </source>
</evidence>
<feature type="compositionally biased region" description="Acidic residues" evidence="2">
    <location>
        <begin position="1294"/>
        <end position="1305"/>
    </location>
</feature>